<feature type="transmembrane region" description="Helical" evidence="1">
    <location>
        <begin position="6"/>
        <end position="24"/>
    </location>
</feature>
<organism evidence="3 4">
    <name type="scientific">Hymenobacter sublimis</name>
    <dbReference type="NCBI Taxonomy" id="2933777"/>
    <lineage>
        <taxon>Bacteria</taxon>
        <taxon>Pseudomonadati</taxon>
        <taxon>Bacteroidota</taxon>
        <taxon>Cytophagia</taxon>
        <taxon>Cytophagales</taxon>
        <taxon>Hymenobacteraceae</taxon>
        <taxon>Hymenobacter</taxon>
    </lineage>
</organism>
<dbReference type="PANTHER" id="PTHR12277">
    <property type="entry name" value="ALPHA/BETA HYDROLASE DOMAIN-CONTAINING PROTEIN"/>
    <property type="match status" value="1"/>
</dbReference>
<sequence length="268" mass="30467">MKAVFWIFGLGAALYIGVCLLLYFQQERLLFFPIRLAPDYRFRFPGRFEERWVTAPDGTRLHGLLFRADSASPKGFIFYLHGNGGALDSWGDVAPTYTRLGYDVFLLDYRGYGKSQGRLSSEQQLLSDVEAAYQQLLTQYPENRIGVLGYSLGTGPAAWLAARHQPRLLILQTPYRSMRAVAHQHYPWVPGLLVRYPLHTDRVLPQVKAPIVIFHGTRDEIISYEQALQLKPLLKPQDQFITLTGAGHNGMTDNPEYQRAIQQILATL</sequence>
<keyword evidence="1" id="KW-0812">Transmembrane</keyword>
<dbReference type="SUPFAM" id="SSF53474">
    <property type="entry name" value="alpha/beta-Hydrolases"/>
    <property type="match status" value="1"/>
</dbReference>
<dbReference type="InterPro" id="IPR029058">
    <property type="entry name" value="AB_hydrolase_fold"/>
</dbReference>
<feature type="domain" description="AB hydrolase-1" evidence="2">
    <location>
        <begin position="77"/>
        <end position="167"/>
    </location>
</feature>
<proteinExistence type="predicted"/>
<evidence type="ECO:0000259" key="2">
    <source>
        <dbReference type="Pfam" id="PF00561"/>
    </source>
</evidence>
<keyword evidence="1" id="KW-0472">Membrane</keyword>
<dbReference type="PANTHER" id="PTHR12277:SF81">
    <property type="entry name" value="PROTEIN ABHD13"/>
    <property type="match status" value="1"/>
</dbReference>
<dbReference type="InterPro" id="IPR000073">
    <property type="entry name" value="AB_hydrolase_1"/>
</dbReference>
<evidence type="ECO:0000313" key="3">
    <source>
        <dbReference type="EMBL" id="UPL48895.1"/>
    </source>
</evidence>
<dbReference type="Proteomes" id="UP000829647">
    <property type="component" value="Chromosome"/>
</dbReference>
<dbReference type="EMBL" id="CP095848">
    <property type="protein sequence ID" value="UPL48895.1"/>
    <property type="molecule type" value="Genomic_DNA"/>
</dbReference>
<keyword evidence="4" id="KW-1185">Reference proteome</keyword>
<dbReference type="Pfam" id="PF00561">
    <property type="entry name" value="Abhydrolase_1"/>
    <property type="match status" value="1"/>
</dbReference>
<evidence type="ECO:0000256" key="1">
    <source>
        <dbReference type="SAM" id="Phobius"/>
    </source>
</evidence>
<keyword evidence="1" id="KW-1133">Transmembrane helix</keyword>
<protein>
    <submittedName>
        <fullName evidence="3">Lysophospholipase</fullName>
    </submittedName>
</protein>
<name>A0ABY4J7U5_9BACT</name>
<dbReference type="Gene3D" id="3.40.50.1820">
    <property type="entry name" value="alpha/beta hydrolase"/>
    <property type="match status" value="1"/>
</dbReference>
<reference evidence="3 4" key="1">
    <citation type="submission" date="2022-04" db="EMBL/GenBank/DDBJ databases">
        <title>Hymenobacter sp. isolated from the air.</title>
        <authorList>
            <person name="Won M."/>
            <person name="Lee C.-M."/>
            <person name="Woen H.-Y."/>
            <person name="Kwon S.-W."/>
        </authorList>
    </citation>
    <scope>NUCLEOTIDE SEQUENCE [LARGE SCALE GENOMIC DNA]</scope>
    <source>
        <strain evidence="4">5516 S-25</strain>
    </source>
</reference>
<gene>
    <name evidence="3" type="ORF">MWH26_17115</name>
</gene>
<accession>A0ABY4J7U5</accession>
<evidence type="ECO:0000313" key="4">
    <source>
        <dbReference type="Proteomes" id="UP000829647"/>
    </source>
</evidence>
<dbReference type="RefSeq" id="WP_247975230.1">
    <property type="nucleotide sequence ID" value="NZ_CP095848.1"/>
</dbReference>